<protein>
    <submittedName>
        <fullName evidence="3 4">Uncharacterized protein</fullName>
    </submittedName>
</protein>
<keyword evidence="1" id="KW-1133">Transmembrane helix</keyword>
<reference evidence="3" key="1">
    <citation type="submission" date="2009-11" db="EMBL/GenBank/DDBJ databases">
        <authorList>
            <consortium name="The Broad Institute Genome Sequencing Platform"/>
            <person name="Ward D."/>
            <person name="Feldgarden M."/>
            <person name="Earl A."/>
            <person name="Young S.K."/>
            <person name="Zeng Q."/>
            <person name="Koehrsen M."/>
            <person name="Alvarado L."/>
            <person name="Berlin A."/>
            <person name="Bochicchio J."/>
            <person name="Borenstein D."/>
            <person name="Chapman S.B."/>
            <person name="Chen Z."/>
            <person name="Engels R."/>
            <person name="Freedman E."/>
            <person name="Gellesch M."/>
            <person name="Goldberg J."/>
            <person name="Griggs A."/>
            <person name="Gujja S."/>
            <person name="Heilman E."/>
            <person name="Heiman D."/>
            <person name="Hepburn T."/>
            <person name="Howarth C."/>
            <person name="Jen D."/>
            <person name="Larson L."/>
            <person name="Lewis B."/>
            <person name="Mehta T."/>
            <person name="Park D."/>
            <person name="Pearson M."/>
            <person name="Roberts A."/>
            <person name="Saif S."/>
            <person name="Shea T."/>
            <person name="Shenoy N."/>
            <person name="Sisk P."/>
            <person name="Stolte C."/>
            <person name="Sykes S."/>
            <person name="Thomson T."/>
            <person name="Walk T."/>
            <person name="White J."/>
            <person name="Yandava C."/>
            <person name="Izard J."/>
            <person name="Baranova O.V."/>
            <person name="Blanton J.M."/>
            <person name="Tanner A.C."/>
            <person name="Dewhirst F.E."/>
            <person name="Haas B."/>
            <person name="Nusbaum C."/>
            <person name="Birren B."/>
        </authorList>
    </citation>
    <scope>NUCLEOTIDE SEQUENCE [LARGE SCALE GENOMIC DNA]</scope>
    <source>
        <strain evidence="3">1-1 BBBD Race 1</strain>
    </source>
</reference>
<feature type="transmembrane region" description="Helical" evidence="1">
    <location>
        <begin position="176"/>
        <end position="199"/>
    </location>
</feature>
<feature type="signal peptide" evidence="2">
    <location>
        <begin position="1"/>
        <end position="17"/>
    </location>
</feature>
<evidence type="ECO:0000313" key="4">
    <source>
        <dbReference type="EnsemblFungi" id="PTTG_12427-t43_1-p1"/>
    </source>
</evidence>
<proteinExistence type="predicted"/>
<keyword evidence="5" id="KW-1185">Reference proteome</keyword>
<evidence type="ECO:0000256" key="2">
    <source>
        <dbReference type="SAM" id="SignalP"/>
    </source>
</evidence>
<evidence type="ECO:0000256" key="1">
    <source>
        <dbReference type="SAM" id="Phobius"/>
    </source>
</evidence>
<feature type="chain" id="PRO_5008109625" evidence="2">
    <location>
        <begin position="18"/>
        <end position="204"/>
    </location>
</feature>
<keyword evidence="1" id="KW-0812">Transmembrane</keyword>
<keyword evidence="2" id="KW-0732">Signal</keyword>
<dbReference type="EMBL" id="ADAS02000202">
    <property type="protein sequence ID" value="OAV88177.1"/>
    <property type="molecule type" value="Genomic_DNA"/>
</dbReference>
<dbReference type="VEuPathDB" id="FungiDB:PTTG_12427"/>
<dbReference type="Proteomes" id="UP000005240">
    <property type="component" value="Unassembled WGS sequence"/>
</dbReference>
<reference evidence="3" key="2">
    <citation type="submission" date="2016-05" db="EMBL/GenBank/DDBJ databases">
        <title>Comparative analysis highlights variable genome content of wheat rusts and divergence of the mating loci.</title>
        <authorList>
            <person name="Cuomo C.A."/>
            <person name="Bakkeren G."/>
            <person name="Szabo L."/>
            <person name="Khalil H."/>
            <person name="Joly D."/>
            <person name="Goldberg J."/>
            <person name="Young S."/>
            <person name="Zeng Q."/>
            <person name="Fellers J."/>
        </authorList>
    </citation>
    <scope>NUCLEOTIDE SEQUENCE [LARGE SCALE GENOMIC DNA]</scope>
    <source>
        <strain evidence="3">1-1 BBBD Race 1</strain>
    </source>
</reference>
<keyword evidence="1" id="KW-0472">Membrane</keyword>
<reference evidence="4" key="4">
    <citation type="submission" date="2025-05" db="UniProtKB">
        <authorList>
            <consortium name="EnsemblFungi"/>
        </authorList>
    </citation>
    <scope>IDENTIFICATION</scope>
    <source>
        <strain evidence="4">isolate 1-1 / race 1 (BBBD)</strain>
    </source>
</reference>
<gene>
    <name evidence="3" type="ORF">PTTG_12427</name>
</gene>
<dbReference type="AlphaFoldDB" id="A0A180G667"/>
<evidence type="ECO:0000313" key="5">
    <source>
        <dbReference type="Proteomes" id="UP000005240"/>
    </source>
</evidence>
<evidence type="ECO:0000313" key="3">
    <source>
        <dbReference type="EMBL" id="OAV88177.1"/>
    </source>
</evidence>
<reference evidence="4 5" key="3">
    <citation type="journal article" date="2017" name="G3 (Bethesda)">
        <title>Comparative analysis highlights variable genome content of wheat rusts and divergence of the mating loci.</title>
        <authorList>
            <person name="Cuomo C.A."/>
            <person name="Bakkeren G."/>
            <person name="Khalil H.B."/>
            <person name="Panwar V."/>
            <person name="Joly D."/>
            <person name="Linning R."/>
            <person name="Sakthikumar S."/>
            <person name="Song X."/>
            <person name="Adiconis X."/>
            <person name="Fan L."/>
            <person name="Goldberg J.M."/>
            <person name="Levin J.Z."/>
            <person name="Young S."/>
            <person name="Zeng Q."/>
            <person name="Anikster Y."/>
            <person name="Bruce M."/>
            <person name="Wang M."/>
            <person name="Yin C."/>
            <person name="McCallum B."/>
            <person name="Szabo L.J."/>
            <person name="Hulbert S."/>
            <person name="Chen X."/>
            <person name="Fellers J.P."/>
        </authorList>
    </citation>
    <scope>NUCLEOTIDE SEQUENCE</scope>
    <source>
        <strain evidence="4">isolate 1-1 / race 1 (BBBD)</strain>
        <strain evidence="5">Isolate 1-1 / race 1 (BBBD)</strain>
    </source>
</reference>
<name>A0A180G667_PUCT1</name>
<sequence length="204" mass="22161">MISWLLILVFFSCSFEAGTTNLQLSHILEVPQAAAEPVGQSPIIHPSNKGFDIGAAECPEAIISIHETECGSQLSNTGYSRSSQNTNAYSGEKIEDECDKVDDLVSSKFSDKSVAEIGCKEKEGEIQLTNTGNLESSHRSIPVDLTNAGEKIESKSTISQELAAKTRNEVVPKIPWYNNTKICFIILVCMCITGLGFLLKYGPV</sequence>
<accession>A0A180G667</accession>
<dbReference type="EnsemblFungi" id="PTTG_12427-t43_1">
    <property type="protein sequence ID" value="PTTG_12427-t43_1-p1"/>
    <property type="gene ID" value="PTTG_12427"/>
</dbReference>
<organism evidence="3">
    <name type="scientific">Puccinia triticina (isolate 1-1 / race 1 (BBBD))</name>
    <name type="common">Brown leaf rust fungus</name>
    <dbReference type="NCBI Taxonomy" id="630390"/>
    <lineage>
        <taxon>Eukaryota</taxon>
        <taxon>Fungi</taxon>
        <taxon>Dikarya</taxon>
        <taxon>Basidiomycota</taxon>
        <taxon>Pucciniomycotina</taxon>
        <taxon>Pucciniomycetes</taxon>
        <taxon>Pucciniales</taxon>
        <taxon>Pucciniaceae</taxon>
        <taxon>Puccinia</taxon>
    </lineage>
</organism>